<evidence type="ECO:0000256" key="1">
    <source>
        <dbReference type="SAM" id="MobiDB-lite"/>
    </source>
</evidence>
<proteinExistence type="predicted"/>
<dbReference type="EMBL" id="BJHW01000002">
    <property type="protein sequence ID" value="GDY60342.1"/>
    <property type="molecule type" value="Genomic_DNA"/>
</dbReference>
<dbReference type="Proteomes" id="UP000301309">
    <property type="component" value="Unassembled WGS sequence"/>
</dbReference>
<evidence type="ECO:0000313" key="3">
    <source>
        <dbReference type="Proteomes" id="UP000301309"/>
    </source>
</evidence>
<comment type="caution">
    <text evidence="2">The sequence shown here is derived from an EMBL/GenBank/DDBJ whole genome shotgun (WGS) entry which is preliminary data.</text>
</comment>
<feature type="compositionally biased region" description="Polar residues" evidence="1">
    <location>
        <begin position="44"/>
        <end position="67"/>
    </location>
</feature>
<feature type="region of interest" description="Disordered" evidence="1">
    <location>
        <begin position="1"/>
        <end position="67"/>
    </location>
</feature>
<gene>
    <name evidence="2" type="ORF">SVIO_109650</name>
</gene>
<reference evidence="2 3" key="1">
    <citation type="journal article" date="2020" name="Int. J. Syst. Evol. Microbiol.">
        <title>Reclassification of Streptomyces castelarensis and Streptomyces sporoclivatus as later heterotypic synonyms of Streptomyces antimycoticus.</title>
        <authorList>
            <person name="Komaki H."/>
            <person name="Tamura T."/>
        </authorList>
    </citation>
    <scope>NUCLEOTIDE SEQUENCE [LARGE SCALE GENOMIC DNA]</scope>
    <source>
        <strain evidence="2 3">NBRC 13459</strain>
    </source>
</reference>
<organism evidence="2 3">
    <name type="scientific">Streptomyces violaceusniger</name>
    <dbReference type="NCBI Taxonomy" id="68280"/>
    <lineage>
        <taxon>Bacteria</taxon>
        <taxon>Bacillati</taxon>
        <taxon>Actinomycetota</taxon>
        <taxon>Actinomycetes</taxon>
        <taxon>Kitasatosporales</taxon>
        <taxon>Streptomycetaceae</taxon>
        <taxon>Streptomyces</taxon>
        <taxon>Streptomyces violaceusniger group</taxon>
    </lineage>
</organism>
<accession>A0A4D4LGB6</accession>
<evidence type="ECO:0000313" key="2">
    <source>
        <dbReference type="EMBL" id="GDY60342.1"/>
    </source>
</evidence>
<sequence length="67" mass="7005">MLRVGQRLHQLGSPQSGVGEVVQLEDPPLTQPGLVTGDDLRNGNGVQETETAQQPLGSQAASRQVAS</sequence>
<name>A0A4D4LGB6_STRVO</name>
<keyword evidence="3" id="KW-1185">Reference proteome</keyword>
<protein>
    <submittedName>
        <fullName evidence="2">Uncharacterized protein</fullName>
    </submittedName>
</protein>
<dbReference type="AlphaFoldDB" id="A0A4D4LGB6"/>